<dbReference type="GO" id="GO:0005634">
    <property type="term" value="C:nucleus"/>
    <property type="evidence" value="ECO:0007669"/>
    <property type="project" value="TreeGrafter"/>
</dbReference>
<dbReference type="GO" id="GO:0051726">
    <property type="term" value="P:regulation of cell cycle"/>
    <property type="evidence" value="ECO:0007669"/>
    <property type="project" value="InterPro"/>
</dbReference>
<feature type="region of interest" description="Disordered" evidence="1">
    <location>
        <begin position="33"/>
        <end position="61"/>
    </location>
</feature>
<evidence type="ECO:0000313" key="3">
    <source>
        <dbReference type="EMBL" id="KAF6059462.1"/>
    </source>
</evidence>
<protein>
    <submittedName>
        <fullName evidence="3">Cyclin family protein</fullName>
    </submittedName>
</protein>
<dbReference type="OrthoDB" id="10250320at2759"/>
<gene>
    <name evidence="3" type="ORF">FOB60_001044</name>
</gene>
<dbReference type="AlphaFoldDB" id="A0A8X7TDH0"/>
<feature type="domain" description="Cyclin N-terminal" evidence="2">
    <location>
        <begin position="76"/>
        <end position="174"/>
    </location>
</feature>
<feature type="compositionally biased region" description="Low complexity" evidence="1">
    <location>
        <begin position="35"/>
        <end position="61"/>
    </location>
</feature>
<dbReference type="CDD" id="cd20557">
    <property type="entry name" value="CYCLIN_ScPCL1-like"/>
    <property type="match status" value="1"/>
</dbReference>
<accession>A0A8X7TDH0</accession>
<dbReference type="GO" id="GO:0016538">
    <property type="term" value="F:cyclin-dependent protein serine/threonine kinase regulator activity"/>
    <property type="evidence" value="ECO:0007669"/>
    <property type="project" value="TreeGrafter"/>
</dbReference>
<dbReference type="Gene3D" id="1.10.472.10">
    <property type="entry name" value="Cyclin-like"/>
    <property type="match status" value="1"/>
</dbReference>
<dbReference type="InterPro" id="IPR012104">
    <property type="entry name" value="PHO85_cyclin_1/2/9"/>
</dbReference>
<evidence type="ECO:0000313" key="4">
    <source>
        <dbReference type="Proteomes" id="UP000590412"/>
    </source>
</evidence>
<dbReference type="InterPro" id="IPR013922">
    <property type="entry name" value="Cyclin_PHO80-like"/>
</dbReference>
<dbReference type="Proteomes" id="UP000590412">
    <property type="component" value="Unassembled WGS sequence"/>
</dbReference>
<dbReference type="InterPro" id="IPR006671">
    <property type="entry name" value="Cyclin_N"/>
</dbReference>
<evidence type="ECO:0000259" key="2">
    <source>
        <dbReference type="Pfam" id="PF00134"/>
    </source>
</evidence>
<feature type="region of interest" description="Disordered" evidence="1">
    <location>
        <begin position="223"/>
        <end position="255"/>
    </location>
</feature>
<dbReference type="InterPro" id="IPR036915">
    <property type="entry name" value="Cyclin-like_sf"/>
</dbReference>
<dbReference type="PANTHER" id="PTHR15615:SF10">
    <property type="entry name" value="PHO85 CYCLIN-2-RELATED"/>
    <property type="match status" value="1"/>
</dbReference>
<proteinExistence type="predicted"/>
<dbReference type="GO" id="GO:0000307">
    <property type="term" value="C:cyclin-dependent protein kinase holoenzyme complex"/>
    <property type="evidence" value="ECO:0007669"/>
    <property type="project" value="TreeGrafter"/>
</dbReference>
<dbReference type="SUPFAM" id="SSF47954">
    <property type="entry name" value="Cyclin-like"/>
    <property type="match status" value="1"/>
</dbReference>
<name>A0A8X7TDH0_CANPA</name>
<evidence type="ECO:0000256" key="1">
    <source>
        <dbReference type="SAM" id="MobiDB-lite"/>
    </source>
</evidence>
<sequence>MSDREALKIFARQPVNSDMINFLVSTTNSIIQVKPQQSQPQPQPQPQQQLPSPASYSSSSSLNSSTEILSINPPITLTQFIKNLIKYSNVQTPTLMATLVYLNKLRNYLPANAVGMETTRHRIFLSALIVAAKSLNDSSPLNKHWTKYTDGLLTLQEVNLAERELISILNWNINITQEELIYTLQPFLIGIKSCLLQQQEIESMQRIKYYRLTQQKKSTNSIVSMGSRFSSRSSTPVVTSSSSLSSSLSSTSSNYSLHSNNNINSGGSGTVSTSSSIASNLSQYDSNNVLSHQYTKPQSHKLPLSSTSQNNLNTLKPSTQVLQQQLHSQQIPISKSAKFGGGEKDKNQYLAPIIKKKRSMMSLLTSSGKVVA</sequence>
<dbReference type="Pfam" id="PF00134">
    <property type="entry name" value="Cyclin_N"/>
    <property type="match status" value="1"/>
</dbReference>
<organism evidence="3 4">
    <name type="scientific">Candida parapsilosis</name>
    <name type="common">Yeast</name>
    <dbReference type="NCBI Taxonomy" id="5480"/>
    <lineage>
        <taxon>Eukaryota</taxon>
        <taxon>Fungi</taxon>
        <taxon>Dikarya</taxon>
        <taxon>Ascomycota</taxon>
        <taxon>Saccharomycotina</taxon>
        <taxon>Pichiomycetes</taxon>
        <taxon>Debaryomycetaceae</taxon>
        <taxon>Candida/Lodderomyces clade</taxon>
        <taxon>Candida</taxon>
    </lineage>
</organism>
<dbReference type="PIRSF" id="PIRSF016511">
    <property type="entry name" value="Cyclin_Pcl"/>
    <property type="match status" value="1"/>
</dbReference>
<comment type="caution">
    <text evidence="3">The sequence shown here is derived from an EMBL/GenBank/DDBJ whole genome shotgun (WGS) entry which is preliminary data.</text>
</comment>
<dbReference type="EMBL" id="JABWAB010000001">
    <property type="protein sequence ID" value="KAF6059462.1"/>
    <property type="molecule type" value="Genomic_DNA"/>
</dbReference>
<reference evidence="3" key="1">
    <citation type="submission" date="2020-03" db="EMBL/GenBank/DDBJ databases">
        <title>FDA dAtabase for Regulatory Grade micrObial Sequences (FDA-ARGOS): Supporting development and validation of Infectious Disease Dx tests.</title>
        <authorList>
            <person name="Campos J."/>
            <person name="Goldberg B."/>
            <person name="Tallon L."/>
            <person name="Sadzewicz L."/>
            <person name="Vavikolanu K."/>
            <person name="Mehta A."/>
            <person name="Aluvathingal J."/>
            <person name="Nadendla S."/>
            <person name="Nandy P."/>
            <person name="Geyer C."/>
            <person name="Yan Y."/>
            <person name="Sichtig H."/>
        </authorList>
    </citation>
    <scope>NUCLEOTIDE SEQUENCE [LARGE SCALE GENOMIC DNA]</scope>
    <source>
        <strain evidence="3">FDAARGOS_652</strain>
    </source>
</reference>
<dbReference type="GO" id="GO:0019901">
    <property type="term" value="F:protein kinase binding"/>
    <property type="evidence" value="ECO:0007669"/>
    <property type="project" value="InterPro"/>
</dbReference>
<dbReference type="PANTHER" id="PTHR15615">
    <property type="match status" value="1"/>
</dbReference>